<accession>A0A8K0NJ39</accession>
<dbReference type="Gene3D" id="3.90.1200.10">
    <property type="match status" value="1"/>
</dbReference>
<dbReference type="PANTHER" id="PTHR21310:SF55">
    <property type="entry name" value="AMINOGLYCOSIDE PHOSPHOTRANSFERASE DOMAIN-CONTAINING PROTEIN"/>
    <property type="match status" value="1"/>
</dbReference>
<dbReference type="AlphaFoldDB" id="A0A8K0NJ39"/>
<protein>
    <recommendedName>
        <fullName evidence="1">Aminoglycoside phosphotransferase domain-containing protein</fullName>
    </recommendedName>
</protein>
<dbReference type="CDD" id="cd05120">
    <property type="entry name" value="APH_ChoK_like"/>
    <property type="match status" value="1"/>
</dbReference>
<name>A0A8K0NJ39_9HYPO</name>
<dbReference type="PANTHER" id="PTHR21310">
    <property type="entry name" value="AMINOGLYCOSIDE PHOSPHOTRANSFERASE-RELATED-RELATED"/>
    <property type="match status" value="1"/>
</dbReference>
<dbReference type="OrthoDB" id="2906425at2759"/>
<evidence type="ECO:0000313" key="3">
    <source>
        <dbReference type="Proteomes" id="UP000811619"/>
    </source>
</evidence>
<keyword evidence="3" id="KW-1185">Reference proteome</keyword>
<dbReference type="Pfam" id="PF01636">
    <property type="entry name" value="APH"/>
    <property type="match status" value="1"/>
</dbReference>
<feature type="domain" description="Aminoglycoside phosphotransferase" evidence="1">
    <location>
        <begin position="65"/>
        <end position="252"/>
    </location>
</feature>
<evidence type="ECO:0000259" key="1">
    <source>
        <dbReference type="Pfam" id="PF01636"/>
    </source>
</evidence>
<organism evidence="2 3">
    <name type="scientific">Claviceps africana</name>
    <dbReference type="NCBI Taxonomy" id="83212"/>
    <lineage>
        <taxon>Eukaryota</taxon>
        <taxon>Fungi</taxon>
        <taxon>Dikarya</taxon>
        <taxon>Ascomycota</taxon>
        <taxon>Pezizomycotina</taxon>
        <taxon>Sordariomycetes</taxon>
        <taxon>Hypocreomycetidae</taxon>
        <taxon>Hypocreales</taxon>
        <taxon>Clavicipitaceae</taxon>
        <taxon>Claviceps</taxon>
    </lineage>
</organism>
<sequence length="289" mass="34017">MGEKADKTEPDPQAPGALPINNTRFRRFLTLLAFRTTRFFYKQDQSCYPLSSRYILKKGPRIDLTEAATMEFVAARTIIPVPRVYCSFVRKGETYIVMERIRGHTFGEACEWLTAAQRETIFAQLREMLRELRSLPPSGPMIGSFFGGSLCDCRMFNKSTRFGPFPSTRDFHRWLREGFHPDQHPDHEESEDWDEAKRLVALQDREDWPPPVFTHCDLHPMNILVRDGKIVGVLDWEMSGWWPSYWEYTSTWLGNQVRLGWQDSIPKFLDPCPVELDMERIRQRWWGEF</sequence>
<dbReference type="InterPro" id="IPR011009">
    <property type="entry name" value="Kinase-like_dom_sf"/>
</dbReference>
<dbReference type="Proteomes" id="UP000811619">
    <property type="component" value="Unassembled WGS sequence"/>
</dbReference>
<reference evidence="2" key="1">
    <citation type="journal article" date="2020" name="bioRxiv">
        <title>Whole genome comparisons of ergot fungi reveals the divergence and evolution of species within the genus Claviceps are the result of varying mechanisms driving genome evolution and host range expansion.</title>
        <authorList>
            <person name="Wyka S.A."/>
            <person name="Mondo S.J."/>
            <person name="Liu M."/>
            <person name="Dettman J."/>
            <person name="Nalam V."/>
            <person name="Broders K.D."/>
        </authorList>
    </citation>
    <scope>NUCLEOTIDE SEQUENCE</scope>
    <source>
        <strain evidence="2">CCC 489</strain>
    </source>
</reference>
<dbReference type="EMBL" id="SRPY01000709">
    <property type="protein sequence ID" value="KAG5918837.1"/>
    <property type="molecule type" value="Genomic_DNA"/>
</dbReference>
<comment type="caution">
    <text evidence="2">The sequence shown here is derived from an EMBL/GenBank/DDBJ whole genome shotgun (WGS) entry which is preliminary data.</text>
</comment>
<gene>
    <name evidence="2" type="ORF">E4U42_006726</name>
</gene>
<proteinExistence type="predicted"/>
<dbReference type="InterPro" id="IPR051678">
    <property type="entry name" value="AGP_Transferase"/>
</dbReference>
<evidence type="ECO:0000313" key="2">
    <source>
        <dbReference type="EMBL" id="KAG5918837.1"/>
    </source>
</evidence>
<dbReference type="SUPFAM" id="SSF56112">
    <property type="entry name" value="Protein kinase-like (PK-like)"/>
    <property type="match status" value="1"/>
</dbReference>
<dbReference type="InterPro" id="IPR002575">
    <property type="entry name" value="Aminoglycoside_PTrfase"/>
</dbReference>